<evidence type="ECO:0000313" key="6">
    <source>
        <dbReference type="EMBL" id="ONK63231.1"/>
    </source>
</evidence>
<dbReference type="InterPro" id="IPR036638">
    <property type="entry name" value="HLH_DNA-bd_sf"/>
</dbReference>
<keyword evidence="3" id="KW-0805">Transcription regulation</keyword>
<keyword evidence="4" id="KW-0804">Transcription</keyword>
<sequence>MATSLASLLMALDSNDTCMHVQLGSRSAERLAVRRRRRIQKIRRRRVLLEGSRNCRGRFGRRIRDLRRLVPTGESVIGVDGLFKEAAEYISYLRMQVEVMQVLVKVLSGDSED</sequence>
<keyword evidence="5" id="KW-0539">Nucleus</keyword>
<evidence type="ECO:0000256" key="2">
    <source>
        <dbReference type="ARBA" id="ARBA00005510"/>
    </source>
</evidence>
<keyword evidence="7" id="KW-1185">Reference proteome</keyword>
<dbReference type="GO" id="GO:0000976">
    <property type="term" value="F:transcription cis-regulatory region binding"/>
    <property type="evidence" value="ECO:0007669"/>
    <property type="project" value="UniProtKB-ARBA"/>
</dbReference>
<dbReference type="PANTHER" id="PTHR33124">
    <property type="entry name" value="TRANSCRIPTION FACTOR IBH1-LIKE 1"/>
    <property type="match status" value="1"/>
</dbReference>
<evidence type="ECO:0000256" key="4">
    <source>
        <dbReference type="ARBA" id="ARBA00023163"/>
    </source>
</evidence>
<dbReference type="EMBL" id="CM007387">
    <property type="protein sequence ID" value="ONK63231.1"/>
    <property type="molecule type" value="Genomic_DNA"/>
</dbReference>
<dbReference type="InterPro" id="IPR044660">
    <property type="entry name" value="IBH1-like"/>
</dbReference>
<accession>A0A5P1EEU7</accession>
<organism evidence="6 7">
    <name type="scientific">Asparagus officinalis</name>
    <name type="common">Garden asparagus</name>
    <dbReference type="NCBI Taxonomy" id="4686"/>
    <lineage>
        <taxon>Eukaryota</taxon>
        <taxon>Viridiplantae</taxon>
        <taxon>Streptophyta</taxon>
        <taxon>Embryophyta</taxon>
        <taxon>Tracheophyta</taxon>
        <taxon>Spermatophyta</taxon>
        <taxon>Magnoliopsida</taxon>
        <taxon>Liliopsida</taxon>
        <taxon>Asparagales</taxon>
        <taxon>Asparagaceae</taxon>
        <taxon>Asparagoideae</taxon>
        <taxon>Asparagus</taxon>
    </lineage>
</organism>
<evidence type="ECO:0000256" key="3">
    <source>
        <dbReference type="ARBA" id="ARBA00023015"/>
    </source>
</evidence>
<dbReference type="GO" id="GO:0006355">
    <property type="term" value="P:regulation of DNA-templated transcription"/>
    <property type="evidence" value="ECO:0007669"/>
    <property type="project" value="InterPro"/>
</dbReference>
<evidence type="ECO:0000256" key="5">
    <source>
        <dbReference type="ARBA" id="ARBA00023242"/>
    </source>
</evidence>
<dbReference type="GO" id="GO:0005634">
    <property type="term" value="C:nucleus"/>
    <property type="evidence" value="ECO:0007669"/>
    <property type="project" value="UniProtKB-SubCell"/>
</dbReference>
<dbReference type="SUPFAM" id="SSF47459">
    <property type="entry name" value="HLH, helix-loop-helix DNA-binding domain"/>
    <property type="match status" value="1"/>
</dbReference>
<gene>
    <name evidence="6" type="ORF">A4U43_C07F12740</name>
</gene>
<dbReference type="GO" id="GO:0046983">
    <property type="term" value="F:protein dimerization activity"/>
    <property type="evidence" value="ECO:0007669"/>
    <property type="project" value="InterPro"/>
</dbReference>
<evidence type="ECO:0000256" key="1">
    <source>
        <dbReference type="ARBA" id="ARBA00004123"/>
    </source>
</evidence>
<dbReference type="CDD" id="cd11444">
    <property type="entry name" value="bHLH_AtIBH1_like"/>
    <property type="match status" value="1"/>
</dbReference>
<dbReference type="PANTHER" id="PTHR33124:SF39">
    <property type="entry name" value="TRANSCRIPTION FACTOR UPBEAT1"/>
    <property type="match status" value="1"/>
</dbReference>
<protein>
    <recommendedName>
        <fullName evidence="8">BHLH domain-containing protein</fullName>
    </recommendedName>
</protein>
<evidence type="ECO:0008006" key="8">
    <source>
        <dbReference type="Google" id="ProtNLM"/>
    </source>
</evidence>
<evidence type="ECO:0000313" key="7">
    <source>
        <dbReference type="Proteomes" id="UP000243459"/>
    </source>
</evidence>
<name>A0A5P1EEU7_ASPOF</name>
<comment type="similarity">
    <text evidence="2">Belongs to the bHLH protein family.</text>
</comment>
<dbReference type="Gramene" id="ONK63231">
    <property type="protein sequence ID" value="ONK63231"/>
    <property type="gene ID" value="A4U43_C07F12740"/>
</dbReference>
<reference evidence="7" key="1">
    <citation type="journal article" date="2017" name="Nat. Commun.">
        <title>The asparagus genome sheds light on the origin and evolution of a young Y chromosome.</title>
        <authorList>
            <person name="Harkess A."/>
            <person name="Zhou J."/>
            <person name="Xu C."/>
            <person name="Bowers J.E."/>
            <person name="Van der Hulst R."/>
            <person name="Ayyampalayam S."/>
            <person name="Mercati F."/>
            <person name="Riccardi P."/>
            <person name="McKain M.R."/>
            <person name="Kakrana A."/>
            <person name="Tang H."/>
            <person name="Ray J."/>
            <person name="Groenendijk J."/>
            <person name="Arikit S."/>
            <person name="Mathioni S.M."/>
            <person name="Nakano M."/>
            <person name="Shan H."/>
            <person name="Telgmann-Rauber A."/>
            <person name="Kanno A."/>
            <person name="Yue Z."/>
            <person name="Chen H."/>
            <person name="Li W."/>
            <person name="Chen Y."/>
            <person name="Xu X."/>
            <person name="Zhang Y."/>
            <person name="Luo S."/>
            <person name="Chen H."/>
            <person name="Gao J."/>
            <person name="Mao Z."/>
            <person name="Pires J.C."/>
            <person name="Luo M."/>
            <person name="Kudrna D."/>
            <person name="Wing R.A."/>
            <person name="Meyers B.C."/>
            <person name="Yi K."/>
            <person name="Kong H."/>
            <person name="Lavrijsen P."/>
            <person name="Sunseri F."/>
            <person name="Falavigna A."/>
            <person name="Ye Y."/>
            <person name="Leebens-Mack J.H."/>
            <person name="Chen G."/>
        </authorList>
    </citation>
    <scope>NUCLEOTIDE SEQUENCE [LARGE SCALE GENOMIC DNA]</scope>
    <source>
        <strain evidence="7">cv. DH0086</strain>
    </source>
</reference>
<proteinExistence type="inferred from homology"/>
<comment type="subcellular location">
    <subcellularLocation>
        <location evidence="1">Nucleus</location>
    </subcellularLocation>
</comment>
<dbReference type="InterPro" id="IPR044549">
    <property type="entry name" value="bHLH_AtIBH1-like"/>
</dbReference>
<dbReference type="AlphaFoldDB" id="A0A5P1EEU7"/>
<dbReference type="Proteomes" id="UP000243459">
    <property type="component" value="Chromosome 7"/>
</dbReference>
<dbReference type="OMA" id="GHEGRCH"/>